<keyword evidence="3 4" id="KW-0456">Lyase</keyword>
<evidence type="ECO:0000256" key="4">
    <source>
        <dbReference type="PIRNR" id="PIRNR011789"/>
    </source>
</evidence>
<dbReference type="CDD" id="cd22363">
    <property type="entry name" value="tRNA-intron_lyase_C"/>
    <property type="match status" value="1"/>
</dbReference>
<proteinExistence type="inferred from homology"/>
<feature type="region of interest" description="Disordered" evidence="6">
    <location>
        <begin position="129"/>
        <end position="150"/>
    </location>
</feature>
<feature type="active site" evidence="5">
    <location>
        <position position="264"/>
    </location>
</feature>
<keyword evidence="9" id="KW-1185">Reference proteome</keyword>
<evidence type="ECO:0000256" key="5">
    <source>
        <dbReference type="PIRSR" id="PIRSR011789-1"/>
    </source>
</evidence>
<protein>
    <recommendedName>
        <fullName evidence="4">tRNA-splicing endonuclease subunit Sen2</fullName>
        <ecNumber evidence="4">4.6.1.16</ecNumber>
    </recommendedName>
</protein>
<dbReference type="GO" id="GO:0000379">
    <property type="term" value="P:tRNA-type intron splice site recognition and cleavage"/>
    <property type="evidence" value="ECO:0007669"/>
    <property type="project" value="TreeGrafter"/>
</dbReference>
<evidence type="ECO:0000256" key="6">
    <source>
        <dbReference type="SAM" id="MobiDB-lite"/>
    </source>
</evidence>
<dbReference type="InterPro" id="IPR006677">
    <property type="entry name" value="tRNA_intron_Endonuc_cat-like"/>
</dbReference>
<dbReference type="GeneID" id="37018156"/>
<organism evidence="8 9">
    <name type="scientific">Meira miltonrushii</name>
    <dbReference type="NCBI Taxonomy" id="1280837"/>
    <lineage>
        <taxon>Eukaryota</taxon>
        <taxon>Fungi</taxon>
        <taxon>Dikarya</taxon>
        <taxon>Basidiomycota</taxon>
        <taxon>Ustilaginomycotina</taxon>
        <taxon>Exobasidiomycetes</taxon>
        <taxon>Exobasidiales</taxon>
        <taxon>Brachybasidiaceae</taxon>
        <taxon>Meira</taxon>
    </lineage>
</organism>
<dbReference type="InParanoid" id="A0A316VRV1"/>
<dbReference type="GO" id="GO:0003676">
    <property type="term" value="F:nucleic acid binding"/>
    <property type="evidence" value="ECO:0007669"/>
    <property type="project" value="InterPro"/>
</dbReference>
<gene>
    <name evidence="8" type="ORF">FA14DRAFT_119851</name>
</gene>
<dbReference type="Proteomes" id="UP000245771">
    <property type="component" value="Unassembled WGS sequence"/>
</dbReference>
<accession>A0A316VRV1</accession>
<dbReference type="PIRSF" id="PIRSF011789">
    <property type="entry name" value="tRNA_splic_SEN2"/>
    <property type="match status" value="1"/>
</dbReference>
<dbReference type="PANTHER" id="PTHR21227">
    <property type="entry name" value="TRNA-SPLICING ENDONUCLEASE SUBUNIT SEN2"/>
    <property type="match status" value="1"/>
</dbReference>
<evidence type="ECO:0000256" key="1">
    <source>
        <dbReference type="ARBA" id="ARBA00008078"/>
    </source>
</evidence>
<dbReference type="STRING" id="1280837.A0A316VRV1"/>
<name>A0A316VRV1_9BASI</name>
<feature type="active site" evidence="5">
    <location>
        <position position="320"/>
    </location>
</feature>
<dbReference type="SUPFAM" id="SSF53032">
    <property type="entry name" value="tRNA-intron endonuclease catalytic domain-like"/>
    <property type="match status" value="1"/>
</dbReference>
<evidence type="ECO:0000256" key="2">
    <source>
        <dbReference type="ARBA" id="ARBA00022694"/>
    </source>
</evidence>
<evidence type="ECO:0000259" key="7">
    <source>
        <dbReference type="Pfam" id="PF01974"/>
    </source>
</evidence>
<dbReference type="GO" id="GO:0000214">
    <property type="term" value="C:tRNA-intron endonuclease complex"/>
    <property type="evidence" value="ECO:0007669"/>
    <property type="project" value="UniProtKB-UniRule"/>
</dbReference>
<comment type="function">
    <text evidence="4">Constitutes one of the two catalytic subunit of the tRNA-splicing endonuclease complex, a complex responsible for identification and cleavage of the splice sites in pre-tRNA. It cleaves pre-tRNA at the 5'- and 3'-splice sites to release the intron. The products are an intron and two tRNA half-molecules bearing 2',3'-cyclic phosphate and 5'-OH termini. There are no conserved sequences at the splice sites, but the intron is invariably located at the same site in the gene, placing the splice sites an invariant distance from the constant structural features of the tRNA body.</text>
</comment>
<dbReference type="AlphaFoldDB" id="A0A316VRV1"/>
<evidence type="ECO:0000313" key="9">
    <source>
        <dbReference type="Proteomes" id="UP000245771"/>
    </source>
</evidence>
<dbReference type="PANTHER" id="PTHR21227:SF0">
    <property type="entry name" value="TRNA-SPLICING ENDONUCLEASE SUBUNIT SEN2"/>
    <property type="match status" value="1"/>
</dbReference>
<dbReference type="EC" id="4.6.1.16" evidence="4"/>
<evidence type="ECO:0000256" key="3">
    <source>
        <dbReference type="ARBA" id="ARBA00023239"/>
    </source>
</evidence>
<dbReference type="OrthoDB" id="10249562at2759"/>
<dbReference type="GO" id="GO:0000213">
    <property type="term" value="F:tRNA-intron lyase activity"/>
    <property type="evidence" value="ECO:0007669"/>
    <property type="project" value="UniProtKB-UniRule"/>
</dbReference>
<comment type="similarity">
    <text evidence="1 4">Belongs to the tRNA-intron endonuclease family.</text>
</comment>
<dbReference type="Pfam" id="PF01974">
    <property type="entry name" value="tRNA_int_endo"/>
    <property type="match status" value="1"/>
</dbReference>
<keyword evidence="2 4" id="KW-0819">tRNA processing</keyword>
<dbReference type="GO" id="GO:0005737">
    <property type="term" value="C:cytoplasm"/>
    <property type="evidence" value="ECO:0007669"/>
    <property type="project" value="TreeGrafter"/>
</dbReference>
<feature type="domain" description="tRNA intron endonuclease catalytic" evidence="7">
    <location>
        <begin position="234"/>
        <end position="327"/>
    </location>
</feature>
<dbReference type="FunCoup" id="A0A316VRV1">
    <property type="interactions" value="17"/>
</dbReference>
<dbReference type="FunFam" id="3.40.1350.10:FF:000007">
    <property type="entry name" value="tRNA-splicing endonuclease subunit Sen2"/>
    <property type="match status" value="1"/>
</dbReference>
<dbReference type="InterPro" id="IPR036167">
    <property type="entry name" value="tRNA_intron_Endo_cat-like_sf"/>
</dbReference>
<dbReference type="EMBL" id="KZ819602">
    <property type="protein sequence ID" value="PWN38225.1"/>
    <property type="molecule type" value="Genomic_DNA"/>
</dbReference>
<dbReference type="RefSeq" id="XP_025358527.1">
    <property type="nucleotide sequence ID" value="XM_025496375.1"/>
</dbReference>
<evidence type="ECO:0000313" key="8">
    <source>
        <dbReference type="EMBL" id="PWN38225.1"/>
    </source>
</evidence>
<feature type="active site" evidence="5">
    <location>
        <position position="272"/>
    </location>
</feature>
<dbReference type="InterPro" id="IPR016589">
    <property type="entry name" value="tRNA_splic_SEN2"/>
</dbReference>
<dbReference type="InterPro" id="IPR006676">
    <property type="entry name" value="tRNA_splic"/>
</dbReference>
<dbReference type="Gene3D" id="3.40.1350.10">
    <property type="match status" value="1"/>
</dbReference>
<reference evidence="8 9" key="1">
    <citation type="journal article" date="2018" name="Mol. Biol. Evol.">
        <title>Broad Genomic Sampling Reveals a Smut Pathogenic Ancestry of the Fungal Clade Ustilaginomycotina.</title>
        <authorList>
            <person name="Kijpornyongpan T."/>
            <person name="Mondo S.J."/>
            <person name="Barry K."/>
            <person name="Sandor L."/>
            <person name="Lee J."/>
            <person name="Lipzen A."/>
            <person name="Pangilinan J."/>
            <person name="LaButti K."/>
            <person name="Hainaut M."/>
            <person name="Henrissat B."/>
            <person name="Grigoriev I.V."/>
            <person name="Spatafora J.W."/>
            <person name="Aime M.C."/>
        </authorList>
    </citation>
    <scope>NUCLEOTIDE SEQUENCE [LARGE SCALE GENOMIC DNA]</scope>
    <source>
        <strain evidence="8 9">MCA 3882</strain>
    </source>
</reference>
<dbReference type="InterPro" id="IPR011856">
    <property type="entry name" value="tRNA_endonuc-like_dom_sf"/>
</dbReference>
<sequence>MRLLWECGFFGKGTLSRSEPSWKTREMQHLKVARQRAKGIRIYTAEELTALRRKERRAAKIERARLAVRAGQQLPDGIIALGGELNEDDEKAIQQDVQRDLDASTSQGHDESQYGKHIPGLIYLKPKEAEESAQAADQKEKNDEAIGDDDDFEDVEDMEALQLSFHEVFFLAGMLGILDVVDENGAVIPLQHLYAIFLSSCLPAGHRIHSPLHTSTMEKIMPQSELWARADNPFLIQYVAYHHFRSLGWVVRTGTKFCVDWLLYKKGPAFSHAEFAVVVLPVYEDPADEKSCPFGSHPTGGKRDWVWFSSINRVNTQVLKTLILCYVIIPPLSRTPSSASSTPEAFVENLQSGNSFRIREYAIRRFTPQRMKS</sequence>